<name>A0A9P6C1I5_9AGAR</name>
<proteinExistence type="predicted"/>
<evidence type="ECO:0000313" key="2">
    <source>
        <dbReference type="Proteomes" id="UP000807342"/>
    </source>
</evidence>
<organism evidence="1 2">
    <name type="scientific">Macrolepiota fuliginosa MF-IS2</name>
    <dbReference type="NCBI Taxonomy" id="1400762"/>
    <lineage>
        <taxon>Eukaryota</taxon>
        <taxon>Fungi</taxon>
        <taxon>Dikarya</taxon>
        <taxon>Basidiomycota</taxon>
        <taxon>Agaricomycotina</taxon>
        <taxon>Agaricomycetes</taxon>
        <taxon>Agaricomycetidae</taxon>
        <taxon>Agaricales</taxon>
        <taxon>Agaricineae</taxon>
        <taxon>Agaricaceae</taxon>
        <taxon>Macrolepiota</taxon>
    </lineage>
</organism>
<evidence type="ECO:0000313" key="1">
    <source>
        <dbReference type="EMBL" id="KAF9445569.1"/>
    </source>
</evidence>
<reference evidence="1" key="1">
    <citation type="submission" date="2020-11" db="EMBL/GenBank/DDBJ databases">
        <authorList>
            <consortium name="DOE Joint Genome Institute"/>
            <person name="Ahrendt S."/>
            <person name="Riley R."/>
            <person name="Andreopoulos W."/>
            <person name="Labutti K."/>
            <person name="Pangilinan J."/>
            <person name="Ruiz-Duenas F.J."/>
            <person name="Barrasa J.M."/>
            <person name="Sanchez-Garcia M."/>
            <person name="Camarero S."/>
            <person name="Miyauchi S."/>
            <person name="Serrano A."/>
            <person name="Linde D."/>
            <person name="Babiker R."/>
            <person name="Drula E."/>
            <person name="Ayuso-Fernandez I."/>
            <person name="Pacheco R."/>
            <person name="Padilla G."/>
            <person name="Ferreira P."/>
            <person name="Barriuso J."/>
            <person name="Kellner H."/>
            <person name="Castanera R."/>
            <person name="Alfaro M."/>
            <person name="Ramirez L."/>
            <person name="Pisabarro A.G."/>
            <person name="Kuo A."/>
            <person name="Tritt A."/>
            <person name="Lipzen A."/>
            <person name="He G."/>
            <person name="Yan M."/>
            <person name="Ng V."/>
            <person name="Cullen D."/>
            <person name="Martin F."/>
            <person name="Rosso M.-N."/>
            <person name="Henrissat B."/>
            <person name="Hibbett D."/>
            <person name="Martinez A.T."/>
            <person name="Grigoriev I.V."/>
        </authorList>
    </citation>
    <scope>NUCLEOTIDE SEQUENCE</scope>
    <source>
        <strain evidence="1">MF-IS2</strain>
    </source>
</reference>
<comment type="caution">
    <text evidence="1">The sequence shown here is derived from an EMBL/GenBank/DDBJ whole genome shotgun (WGS) entry which is preliminary data.</text>
</comment>
<dbReference type="Proteomes" id="UP000807342">
    <property type="component" value="Unassembled WGS sequence"/>
</dbReference>
<gene>
    <name evidence="1" type="ORF">P691DRAFT_261939</name>
</gene>
<dbReference type="EMBL" id="MU151293">
    <property type="protein sequence ID" value="KAF9445569.1"/>
    <property type="molecule type" value="Genomic_DNA"/>
</dbReference>
<protein>
    <submittedName>
        <fullName evidence="1">Uncharacterized protein</fullName>
    </submittedName>
</protein>
<keyword evidence="2" id="KW-1185">Reference proteome</keyword>
<sequence length="121" mass="13346">MGSEFFASFGVGIMVVSQVRGSGGLGEHPRDIELPSPQHTSNSLLLPYHPLAGYWLGIHVNHGPVWVAIFDWATRCMVSSPERSMYGYQLSQDVILEFGGLLEGSGVLVLHLYLRRRVSCC</sequence>
<accession>A0A9P6C1I5</accession>
<dbReference type="AlphaFoldDB" id="A0A9P6C1I5"/>